<evidence type="ECO:0000256" key="4">
    <source>
        <dbReference type="PROSITE-ProRule" id="PRU00134"/>
    </source>
</evidence>
<dbReference type="InterPro" id="IPR002893">
    <property type="entry name" value="Znf_MYND"/>
</dbReference>
<evidence type="ECO:0000313" key="8">
    <source>
        <dbReference type="Proteomes" id="UP001162640"/>
    </source>
</evidence>
<feature type="domain" description="RING-type" evidence="5">
    <location>
        <begin position="82"/>
        <end position="121"/>
    </location>
</feature>
<dbReference type="InterPro" id="IPR001841">
    <property type="entry name" value="Znf_RING"/>
</dbReference>
<dbReference type="Gene3D" id="6.10.140.2220">
    <property type="match status" value="1"/>
</dbReference>
<keyword evidence="1" id="KW-0479">Metal-binding</keyword>
<keyword evidence="3" id="KW-0862">Zinc</keyword>
<evidence type="ECO:0000256" key="1">
    <source>
        <dbReference type="ARBA" id="ARBA00022723"/>
    </source>
</evidence>
<dbReference type="Proteomes" id="UP001162640">
    <property type="component" value="Unassembled WGS sequence"/>
</dbReference>
<dbReference type="PROSITE" id="PS50865">
    <property type="entry name" value="ZF_MYND_2"/>
    <property type="match status" value="1"/>
</dbReference>
<evidence type="ECO:0000313" key="7">
    <source>
        <dbReference type="EMBL" id="GMH77992.1"/>
    </source>
</evidence>
<dbReference type="AlphaFoldDB" id="A0A9W7AYV6"/>
<protein>
    <recommendedName>
        <fullName evidence="9">RING-type domain-containing protein</fullName>
    </recommendedName>
</protein>
<accession>A0A9W7AYV6</accession>
<evidence type="ECO:0008006" key="9">
    <source>
        <dbReference type="Google" id="ProtNLM"/>
    </source>
</evidence>
<reference evidence="8" key="1">
    <citation type="journal article" date="2023" name="Commun. Biol.">
        <title>Genome analysis of Parmales, the sister group of diatoms, reveals the evolutionary specialization of diatoms from phago-mixotrophs to photoautotrophs.</title>
        <authorList>
            <person name="Ban H."/>
            <person name="Sato S."/>
            <person name="Yoshikawa S."/>
            <person name="Yamada K."/>
            <person name="Nakamura Y."/>
            <person name="Ichinomiya M."/>
            <person name="Sato N."/>
            <person name="Blanc-Mathieu R."/>
            <person name="Endo H."/>
            <person name="Kuwata A."/>
            <person name="Ogata H."/>
        </authorList>
    </citation>
    <scope>NUCLEOTIDE SEQUENCE [LARGE SCALE GENOMIC DNA]</scope>
</reference>
<keyword evidence="2 4" id="KW-0863">Zinc-finger</keyword>
<comment type="caution">
    <text evidence="7">The sequence shown here is derived from an EMBL/GenBank/DDBJ whole genome shotgun (WGS) entry which is preliminary data.</text>
</comment>
<dbReference type="EMBL" id="BLQM01000242">
    <property type="protein sequence ID" value="GMH77992.1"/>
    <property type="molecule type" value="Genomic_DNA"/>
</dbReference>
<dbReference type="Gene3D" id="3.30.40.10">
    <property type="entry name" value="Zinc/RING finger domain, C3HC4 (zinc finger)"/>
    <property type="match status" value="1"/>
</dbReference>
<dbReference type="InterPro" id="IPR013083">
    <property type="entry name" value="Znf_RING/FYVE/PHD"/>
</dbReference>
<dbReference type="PROSITE" id="PS50089">
    <property type="entry name" value="ZF_RING_2"/>
    <property type="match status" value="1"/>
</dbReference>
<dbReference type="SUPFAM" id="SSF144232">
    <property type="entry name" value="HIT/MYND zinc finger-like"/>
    <property type="match status" value="1"/>
</dbReference>
<proteinExistence type="predicted"/>
<dbReference type="GO" id="GO:0008270">
    <property type="term" value="F:zinc ion binding"/>
    <property type="evidence" value="ECO:0007669"/>
    <property type="project" value="UniProtKB-KW"/>
</dbReference>
<name>A0A9W7AYV6_9STRA</name>
<dbReference type="Pfam" id="PF13920">
    <property type="entry name" value="zf-C3HC4_3"/>
    <property type="match status" value="1"/>
</dbReference>
<evidence type="ECO:0000259" key="5">
    <source>
        <dbReference type="PROSITE" id="PS50089"/>
    </source>
</evidence>
<feature type="domain" description="MYND-type" evidence="6">
    <location>
        <begin position="11"/>
        <end position="49"/>
    </location>
</feature>
<dbReference type="Pfam" id="PF01753">
    <property type="entry name" value="zf-MYND"/>
    <property type="match status" value="1"/>
</dbReference>
<evidence type="ECO:0000256" key="3">
    <source>
        <dbReference type="ARBA" id="ARBA00022833"/>
    </source>
</evidence>
<sequence>MKSTAKPAPYCSYPGCREPAPLKRSRCKETNYCSKKHQAEHWKLHKKLCVAPSKKRTTICPPAPPVRLKGSVKEKEDDEDTCIIFMDNVANAKLRPCGHSATCKGCTEESMNLKEPCPLCRKPIAGFTVEK</sequence>
<evidence type="ECO:0000256" key="2">
    <source>
        <dbReference type="ARBA" id="ARBA00022771"/>
    </source>
</evidence>
<organism evidence="7 8">
    <name type="scientific">Triparma laevis f. inornata</name>
    <dbReference type="NCBI Taxonomy" id="1714386"/>
    <lineage>
        <taxon>Eukaryota</taxon>
        <taxon>Sar</taxon>
        <taxon>Stramenopiles</taxon>
        <taxon>Ochrophyta</taxon>
        <taxon>Bolidophyceae</taxon>
        <taxon>Parmales</taxon>
        <taxon>Triparmaceae</taxon>
        <taxon>Triparma</taxon>
    </lineage>
</organism>
<gene>
    <name evidence="7" type="ORF">TL16_g07617</name>
</gene>
<dbReference type="SUPFAM" id="SSF57850">
    <property type="entry name" value="RING/U-box"/>
    <property type="match status" value="1"/>
</dbReference>
<evidence type="ECO:0000259" key="6">
    <source>
        <dbReference type="PROSITE" id="PS50865"/>
    </source>
</evidence>